<dbReference type="EMBL" id="JAAMPC010000006">
    <property type="protein sequence ID" value="KAG2307494.1"/>
    <property type="molecule type" value="Genomic_DNA"/>
</dbReference>
<gene>
    <name evidence="3" type="ORF">Bca52824_027242</name>
</gene>
<feature type="region of interest" description="Disordered" evidence="1">
    <location>
        <begin position="216"/>
        <end position="243"/>
    </location>
</feature>
<keyword evidence="2" id="KW-0472">Membrane</keyword>
<evidence type="ECO:0000313" key="4">
    <source>
        <dbReference type="Proteomes" id="UP000886595"/>
    </source>
</evidence>
<dbReference type="Proteomes" id="UP000886595">
    <property type="component" value="Unassembled WGS sequence"/>
</dbReference>
<dbReference type="OrthoDB" id="1095260at2759"/>
<name>A0A8X7SLJ8_BRACI</name>
<proteinExistence type="predicted"/>
<evidence type="ECO:0000256" key="1">
    <source>
        <dbReference type="SAM" id="MobiDB-lite"/>
    </source>
</evidence>
<dbReference type="AlphaFoldDB" id="A0A8X7SLJ8"/>
<sequence length="243" mass="27421">MFVKLERWMDKKLLATHYNFTASVICSILTFGLFLCRPNVQTHREGLLQLNVFLQNPEYSLTTRLAVHPKFLTRLHWFRAEMSVYDSGDKGSFVLLGDAGTEHTRRQASDNYLEANGELVGEEEVPTPQCLVDASGQTHKFRVEDMPCSFTSKRQAIMRVTKVVCPAVLPPRKPTVDNPSQALDVGHYLSPVSVAANSMKVQEAWEGLLVRQIHQPRRGRGTQRRKTDILGVAPKTSLPPRTH</sequence>
<comment type="caution">
    <text evidence="3">The sequence shown here is derived from an EMBL/GenBank/DDBJ whole genome shotgun (WGS) entry which is preliminary data.</text>
</comment>
<protein>
    <submittedName>
        <fullName evidence="3">Uncharacterized protein</fullName>
    </submittedName>
</protein>
<keyword evidence="2" id="KW-1133">Transmembrane helix</keyword>
<keyword evidence="4" id="KW-1185">Reference proteome</keyword>
<keyword evidence="2" id="KW-0812">Transmembrane</keyword>
<feature type="transmembrane region" description="Helical" evidence="2">
    <location>
        <begin position="20"/>
        <end position="36"/>
    </location>
</feature>
<organism evidence="3 4">
    <name type="scientific">Brassica carinata</name>
    <name type="common">Ethiopian mustard</name>
    <name type="synonym">Abyssinian cabbage</name>
    <dbReference type="NCBI Taxonomy" id="52824"/>
    <lineage>
        <taxon>Eukaryota</taxon>
        <taxon>Viridiplantae</taxon>
        <taxon>Streptophyta</taxon>
        <taxon>Embryophyta</taxon>
        <taxon>Tracheophyta</taxon>
        <taxon>Spermatophyta</taxon>
        <taxon>Magnoliopsida</taxon>
        <taxon>eudicotyledons</taxon>
        <taxon>Gunneridae</taxon>
        <taxon>Pentapetalae</taxon>
        <taxon>rosids</taxon>
        <taxon>malvids</taxon>
        <taxon>Brassicales</taxon>
        <taxon>Brassicaceae</taxon>
        <taxon>Brassiceae</taxon>
        <taxon>Brassica</taxon>
    </lineage>
</organism>
<evidence type="ECO:0000313" key="3">
    <source>
        <dbReference type="EMBL" id="KAG2307494.1"/>
    </source>
</evidence>
<accession>A0A8X7SLJ8</accession>
<evidence type="ECO:0000256" key="2">
    <source>
        <dbReference type="SAM" id="Phobius"/>
    </source>
</evidence>
<reference evidence="3 4" key="1">
    <citation type="submission" date="2020-02" db="EMBL/GenBank/DDBJ databases">
        <authorList>
            <person name="Ma Q."/>
            <person name="Huang Y."/>
            <person name="Song X."/>
            <person name="Pei D."/>
        </authorList>
    </citation>
    <scope>NUCLEOTIDE SEQUENCE [LARGE SCALE GENOMIC DNA]</scope>
    <source>
        <strain evidence="3">Sxm20200214</strain>
        <tissue evidence="3">Leaf</tissue>
    </source>
</reference>